<keyword evidence="3" id="KW-1185">Reference proteome</keyword>
<dbReference type="EMBL" id="CAVNYO010000108">
    <property type="protein sequence ID" value="CAK5266213.1"/>
    <property type="molecule type" value="Genomic_DNA"/>
</dbReference>
<evidence type="ECO:0000313" key="2">
    <source>
        <dbReference type="EMBL" id="CAK5266213.1"/>
    </source>
</evidence>
<organism evidence="2 3">
    <name type="scientific">Mycena citricolor</name>
    <dbReference type="NCBI Taxonomy" id="2018698"/>
    <lineage>
        <taxon>Eukaryota</taxon>
        <taxon>Fungi</taxon>
        <taxon>Dikarya</taxon>
        <taxon>Basidiomycota</taxon>
        <taxon>Agaricomycotina</taxon>
        <taxon>Agaricomycetes</taxon>
        <taxon>Agaricomycetidae</taxon>
        <taxon>Agaricales</taxon>
        <taxon>Marasmiineae</taxon>
        <taxon>Mycenaceae</taxon>
        <taxon>Mycena</taxon>
    </lineage>
</organism>
<comment type="caution">
    <text evidence="2">The sequence shown here is derived from an EMBL/GenBank/DDBJ whole genome shotgun (WGS) entry which is preliminary data.</text>
</comment>
<evidence type="ECO:0000313" key="3">
    <source>
        <dbReference type="Proteomes" id="UP001295794"/>
    </source>
</evidence>
<dbReference type="AlphaFoldDB" id="A0AAD2Q1N3"/>
<evidence type="ECO:0000256" key="1">
    <source>
        <dbReference type="SAM" id="MobiDB-lite"/>
    </source>
</evidence>
<sequence length="138" mass="15131">MIFDQHQHAVARRGPGHDAEQPPGGGRSPPAWDRPSNAGAASPCVVPAHRSRHIRNPAGLRVEHQTTCDADHRTASNYDAGGFTPRFTAIEYVLGVFTEWLACVLLNVTYYTSKNDPLKPNMDGEREREWIGLKAGSA</sequence>
<proteinExistence type="predicted"/>
<protein>
    <submittedName>
        <fullName evidence="2">Uncharacterized protein</fullName>
    </submittedName>
</protein>
<accession>A0AAD2Q1N3</accession>
<feature type="region of interest" description="Disordered" evidence="1">
    <location>
        <begin position="1"/>
        <end position="62"/>
    </location>
</feature>
<dbReference type="Proteomes" id="UP001295794">
    <property type="component" value="Unassembled WGS sequence"/>
</dbReference>
<reference evidence="2" key="1">
    <citation type="submission" date="2023-11" db="EMBL/GenBank/DDBJ databases">
        <authorList>
            <person name="De Vega J J."/>
            <person name="De Vega J J."/>
        </authorList>
    </citation>
    <scope>NUCLEOTIDE SEQUENCE</scope>
</reference>
<gene>
    <name evidence="2" type="ORF">MYCIT1_LOCUS7825</name>
</gene>
<name>A0AAD2Q1N3_9AGAR</name>